<accession>A0ABT0RP84</accession>
<dbReference type="Gene3D" id="2.40.128.200">
    <property type="match status" value="1"/>
</dbReference>
<dbReference type="SUPFAM" id="SSF141488">
    <property type="entry name" value="YdhA-like"/>
    <property type="match status" value="1"/>
</dbReference>
<evidence type="ECO:0000313" key="1">
    <source>
        <dbReference type="EMBL" id="MCL6684438.1"/>
    </source>
</evidence>
<protein>
    <recommendedName>
        <fullName evidence="3">C-type lysozyme inhibitor domain-containing protein</fullName>
    </recommendedName>
</protein>
<dbReference type="RefSeq" id="WP_249848848.1">
    <property type="nucleotide sequence ID" value="NZ_JAMGBD010000002.1"/>
</dbReference>
<reference evidence="1" key="1">
    <citation type="submission" date="2022-05" db="EMBL/GenBank/DDBJ databases">
        <authorList>
            <person name="Jo J.-H."/>
            <person name="Im W.-T."/>
        </authorList>
    </citation>
    <scope>NUCLEOTIDE SEQUENCE</scope>
    <source>
        <strain evidence="1">SE158</strain>
    </source>
</reference>
<proteinExistence type="predicted"/>
<evidence type="ECO:0008006" key="3">
    <source>
        <dbReference type="Google" id="ProtNLM"/>
    </source>
</evidence>
<keyword evidence="2" id="KW-1185">Reference proteome</keyword>
<sequence>MSFLVFLAGEAAQPALEKRDYRCFDETTFTLVLSEGQAVVRFKNGEYRLPRKPSAIAVKYASAKATLYLDGDFAAFVADDRPLPGCTRVRASATP</sequence>
<dbReference type="InterPro" id="IPR036328">
    <property type="entry name" value="MliC_sf"/>
</dbReference>
<name>A0ABT0RP84_9SPHN</name>
<gene>
    <name evidence="1" type="ORF">LZ536_11090</name>
</gene>
<comment type="caution">
    <text evidence="1">The sequence shown here is derived from an EMBL/GenBank/DDBJ whole genome shotgun (WGS) entry which is preliminary data.</text>
</comment>
<dbReference type="EMBL" id="JAMGBD010000002">
    <property type="protein sequence ID" value="MCL6684438.1"/>
    <property type="molecule type" value="Genomic_DNA"/>
</dbReference>
<evidence type="ECO:0000313" key="2">
    <source>
        <dbReference type="Proteomes" id="UP001165363"/>
    </source>
</evidence>
<organism evidence="1 2">
    <name type="scientific">Sphingomonas alba</name>
    <dbReference type="NCBI Taxonomy" id="2908208"/>
    <lineage>
        <taxon>Bacteria</taxon>
        <taxon>Pseudomonadati</taxon>
        <taxon>Pseudomonadota</taxon>
        <taxon>Alphaproteobacteria</taxon>
        <taxon>Sphingomonadales</taxon>
        <taxon>Sphingomonadaceae</taxon>
        <taxon>Sphingomonas</taxon>
    </lineage>
</organism>
<dbReference type="Proteomes" id="UP001165363">
    <property type="component" value="Unassembled WGS sequence"/>
</dbReference>